<dbReference type="RefSeq" id="WP_379714283.1">
    <property type="nucleotide sequence ID" value="NZ_JBHTBS010000008.1"/>
</dbReference>
<evidence type="ECO:0000313" key="1">
    <source>
        <dbReference type="EMBL" id="MFC7338658.1"/>
    </source>
</evidence>
<dbReference type="InterPro" id="IPR035069">
    <property type="entry name" value="TTHA1013/TTHA0281-like"/>
</dbReference>
<evidence type="ECO:0000313" key="2">
    <source>
        <dbReference type="Proteomes" id="UP001596472"/>
    </source>
</evidence>
<dbReference type="SUPFAM" id="SSF47598">
    <property type="entry name" value="Ribbon-helix-helix"/>
    <property type="match status" value="1"/>
</dbReference>
<dbReference type="EMBL" id="JBHTBS010000008">
    <property type="protein sequence ID" value="MFC7338658.1"/>
    <property type="molecule type" value="Genomic_DNA"/>
</dbReference>
<keyword evidence="2" id="KW-1185">Reference proteome</keyword>
<dbReference type="Proteomes" id="UP001596472">
    <property type="component" value="Unassembled WGS sequence"/>
</dbReference>
<organism evidence="1 2">
    <name type="scientific">Haloferula chungangensis</name>
    <dbReference type="NCBI Taxonomy" id="1048331"/>
    <lineage>
        <taxon>Bacteria</taxon>
        <taxon>Pseudomonadati</taxon>
        <taxon>Verrucomicrobiota</taxon>
        <taxon>Verrucomicrobiia</taxon>
        <taxon>Verrucomicrobiales</taxon>
        <taxon>Verrucomicrobiaceae</taxon>
        <taxon>Haloferula</taxon>
    </lineage>
</organism>
<accession>A0ABW2L8C4</accession>
<reference evidence="2" key="1">
    <citation type="journal article" date="2019" name="Int. J. Syst. Evol. Microbiol.">
        <title>The Global Catalogue of Microorganisms (GCM) 10K type strain sequencing project: providing services to taxonomists for standard genome sequencing and annotation.</title>
        <authorList>
            <consortium name="The Broad Institute Genomics Platform"/>
            <consortium name="The Broad Institute Genome Sequencing Center for Infectious Disease"/>
            <person name="Wu L."/>
            <person name="Ma J."/>
        </authorList>
    </citation>
    <scope>NUCLEOTIDE SEQUENCE [LARGE SCALE GENOMIC DNA]</scope>
    <source>
        <strain evidence="2">CGMCC 4.1467</strain>
    </source>
</reference>
<dbReference type="InterPro" id="IPR010985">
    <property type="entry name" value="Ribbon_hlx_hlx"/>
</dbReference>
<gene>
    <name evidence="1" type="ORF">ACFQY0_15795</name>
</gene>
<dbReference type="Pfam" id="PF05534">
    <property type="entry name" value="HicB"/>
    <property type="match status" value="1"/>
</dbReference>
<dbReference type="InterPro" id="IPR008651">
    <property type="entry name" value="Uncharacterised_HicB"/>
</dbReference>
<proteinExistence type="predicted"/>
<name>A0ABW2L8C4_9BACT</name>
<protein>
    <submittedName>
        <fullName evidence="1">Type II toxin-antitoxin system HicB family antitoxin</fullName>
    </submittedName>
</protein>
<dbReference type="SUPFAM" id="SSF143100">
    <property type="entry name" value="TTHA1013/TTHA0281-like"/>
    <property type="match status" value="1"/>
</dbReference>
<comment type="caution">
    <text evidence="1">The sequence shown here is derived from an EMBL/GenBank/DDBJ whole genome shotgun (WGS) entry which is preliminary data.</text>
</comment>
<sequence length="106" mass="12276">MSYKGYHGTVSFDDESEIFHGEVTDLRDVVTFQGRSVDELKKAFQESIDDYLDFCRDRGEEPDKPYSGTFVLRIDPQLHRKLVALGREEGISLNRWVESKLQMLTS</sequence>